<evidence type="ECO:0000256" key="3">
    <source>
        <dbReference type="ARBA" id="ARBA00022723"/>
    </source>
</evidence>
<keyword evidence="9" id="KW-0472">Membrane</keyword>
<organism evidence="10 11">
    <name type="scientific">Clavelina lepadiformis</name>
    <name type="common">Light-bulb sea squirt</name>
    <name type="synonym">Ascidia lepadiformis</name>
    <dbReference type="NCBI Taxonomy" id="159417"/>
    <lineage>
        <taxon>Eukaryota</taxon>
        <taxon>Metazoa</taxon>
        <taxon>Chordata</taxon>
        <taxon>Tunicata</taxon>
        <taxon>Ascidiacea</taxon>
        <taxon>Aplousobranchia</taxon>
        <taxon>Clavelinidae</taxon>
        <taxon>Clavelina</taxon>
    </lineage>
</organism>
<name>A0ABP0GW42_CLALP</name>
<proteinExistence type="inferred from homology"/>
<dbReference type="InterPro" id="IPR050705">
    <property type="entry name" value="Cytochrome_P450_3A"/>
</dbReference>
<evidence type="ECO:0000256" key="2">
    <source>
        <dbReference type="ARBA" id="ARBA00022617"/>
    </source>
</evidence>
<reference evidence="10 11" key="1">
    <citation type="submission" date="2024-02" db="EMBL/GenBank/DDBJ databases">
        <authorList>
            <person name="Daric V."/>
            <person name="Darras S."/>
        </authorList>
    </citation>
    <scope>NUCLEOTIDE SEQUENCE [LARGE SCALE GENOMIC DNA]</scope>
</reference>
<protein>
    <recommendedName>
        <fullName evidence="12">Cytochrome P450</fullName>
    </recommendedName>
</protein>
<keyword evidence="3 7" id="KW-0479">Metal-binding</keyword>
<keyword evidence="7" id="KW-0503">Monooxygenase</keyword>
<keyword evidence="8" id="KW-0175">Coiled coil</keyword>
<dbReference type="Gene3D" id="1.10.630.10">
    <property type="entry name" value="Cytochrome P450"/>
    <property type="match status" value="1"/>
</dbReference>
<evidence type="ECO:0008006" key="12">
    <source>
        <dbReference type="Google" id="ProtNLM"/>
    </source>
</evidence>
<dbReference type="PROSITE" id="PS00086">
    <property type="entry name" value="CYTOCHROME_P450"/>
    <property type="match status" value="1"/>
</dbReference>
<sequence>MISPLDVLSIETWMLLVTALLLLKFYIYRKWQVLKNLNIPHEPPSILGLGNLASMFDNVDGIFNQDIIRKKQFGNVYGSYTGLQARIAVCDPEIIKQIYIKEFSNFRDRQITFSKVNGKYMNAALTASRGDHWKRMRNSLTPAFSASKLKEMVRIVEQCVDHMTSALHKSVQNDDGRFDVKETFGELSLDAVCSAAFSVNVHSNSPGAAATGRKVVEMSKEIFNFEIFKNPLILIFMLFPWTENIAEKLNYSIFPKKPITFFHRLTLSLIDRLSHSSDQKRVDIMQSMLEAEISEDEAKNGKAKGLTKQEITANAILMLIAGFETTANALTYLTYNLATHKHVQEKLTEEIEETLKEYGELSYEALNSMKYLTMCLNESLRLYPVIARNSRYCENDITINGVQIPKGVHVDIPTYGLSHDEEYWDEPFKFHPERMEDMSKIDPMVFQPFGGGPRNCIGMRFAIMEIKMAICKTLKEFELDVCEDTPIPPLQQTFKSSLIPKERVFLKVVPREGIVNTE</sequence>
<keyword evidence="2 7" id="KW-0349">Heme</keyword>
<evidence type="ECO:0000256" key="6">
    <source>
        <dbReference type="ARBA" id="ARBA00043906"/>
    </source>
</evidence>
<evidence type="ECO:0000256" key="8">
    <source>
        <dbReference type="SAM" id="Coils"/>
    </source>
</evidence>
<dbReference type="PRINTS" id="PR00385">
    <property type="entry name" value="P450"/>
</dbReference>
<dbReference type="Proteomes" id="UP001642483">
    <property type="component" value="Unassembled WGS sequence"/>
</dbReference>
<feature type="transmembrane region" description="Helical" evidence="9">
    <location>
        <begin position="12"/>
        <end position="28"/>
    </location>
</feature>
<evidence type="ECO:0000256" key="5">
    <source>
        <dbReference type="ARBA" id="ARBA00023004"/>
    </source>
</evidence>
<dbReference type="InterPro" id="IPR017972">
    <property type="entry name" value="Cyt_P450_CS"/>
</dbReference>
<gene>
    <name evidence="10" type="ORF">CVLEPA_LOCUS29162</name>
</gene>
<evidence type="ECO:0000256" key="1">
    <source>
        <dbReference type="ARBA" id="ARBA00010617"/>
    </source>
</evidence>
<evidence type="ECO:0000313" key="10">
    <source>
        <dbReference type="EMBL" id="CAK8695962.1"/>
    </source>
</evidence>
<keyword evidence="4 7" id="KW-0560">Oxidoreductase</keyword>
<keyword evidence="11" id="KW-1185">Reference proteome</keyword>
<feature type="coiled-coil region" evidence="8">
    <location>
        <begin position="337"/>
        <end position="364"/>
    </location>
</feature>
<evidence type="ECO:0000256" key="9">
    <source>
        <dbReference type="SAM" id="Phobius"/>
    </source>
</evidence>
<keyword evidence="5 7" id="KW-0408">Iron</keyword>
<dbReference type="InterPro" id="IPR002401">
    <property type="entry name" value="Cyt_P450_E_grp-I"/>
</dbReference>
<evidence type="ECO:0000256" key="4">
    <source>
        <dbReference type="ARBA" id="ARBA00023002"/>
    </source>
</evidence>
<dbReference type="PANTHER" id="PTHR24302">
    <property type="entry name" value="CYTOCHROME P450 FAMILY 3"/>
    <property type="match status" value="1"/>
</dbReference>
<dbReference type="Pfam" id="PF00067">
    <property type="entry name" value="p450"/>
    <property type="match status" value="1"/>
</dbReference>
<evidence type="ECO:0000256" key="7">
    <source>
        <dbReference type="RuleBase" id="RU000461"/>
    </source>
</evidence>
<dbReference type="PRINTS" id="PR00463">
    <property type="entry name" value="EP450I"/>
</dbReference>
<dbReference type="InterPro" id="IPR036396">
    <property type="entry name" value="Cyt_P450_sf"/>
</dbReference>
<evidence type="ECO:0000313" key="11">
    <source>
        <dbReference type="Proteomes" id="UP001642483"/>
    </source>
</evidence>
<accession>A0ABP0GW42</accession>
<comment type="similarity">
    <text evidence="1 7">Belongs to the cytochrome P450 family.</text>
</comment>
<dbReference type="CDD" id="cd11055">
    <property type="entry name" value="CYP3A-like"/>
    <property type="match status" value="1"/>
</dbReference>
<dbReference type="InterPro" id="IPR001128">
    <property type="entry name" value="Cyt_P450"/>
</dbReference>
<comment type="function">
    <text evidence="6">Cytochromes P450 are a group of heme-thiolate monooxygenases. They oxidize a variety of structurally unrelated compounds, including steroids, fatty acids, and xenobiotics.</text>
</comment>
<dbReference type="PANTHER" id="PTHR24302:SF15">
    <property type="entry name" value="FATTY-ACID PEROXYGENASE"/>
    <property type="match status" value="1"/>
</dbReference>
<keyword evidence="9" id="KW-1133">Transmembrane helix</keyword>
<dbReference type="SUPFAM" id="SSF48264">
    <property type="entry name" value="Cytochrome P450"/>
    <property type="match status" value="1"/>
</dbReference>
<dbReference type="EMBL" id="CAWYQH010000152">
    <property type="protein sequence ID" value="CAK8695962.1"/>
    <property type="molecule type" value="Genomic_DNA"/>
</dbReference>
<comment type="caution">
    <text evidence="10">The sequence shown here is derived from an EMBL/GenBank/DDBJ whole genome shotgun (WGS) entry which is preliminary data.</text>
</comment>
<keyword evidence="9" id="KW-0812">Transmembrane</keyword>